<gene>
    <name evidence="1" type="ORF">mMyoMyo1_009476</name>
</gene>
<evidence type="ECO:0000313" key="1">
    <source>
        <dbReference type="EMBL" id="KAF6285917.1"/>
    </source>
</evidence>
<name>A0A7J7SCP4_MYOMY</name>
<accession>A0A7J7SCP4</accession>
<dbReference type="EMBL" id="JABWUV010000019">
    <property type="protein sequence ID" value="KAF6285917.1"/>
    <property type="molecule type" value="Genomic_DNA"/>
</dbReference>
<sequence length="165" mass="18359">MLKNAAFLVTPVLESPLHMNQQQLQMPVILSDQWLLLYFCSLELWAEAGLEQELPALCLVYDWQHVLSLQLTNGYCELMVGPCGNLHGDSLMMWEVLTCMPSCTHGPYSHLIPLALGSSLGQSCIPTGDSGPCTVLGALNRHCDMLQSMYFEASYSAWICPFPNY</sequence>
<organism evidence="1 2">
    <name type="scientific">Myotis myotis</name>
    <name type="common">Greater mouse-eared bat</name>
    <name type="synonym">Vespertilio myotis</name>
    <dbReference type="NCBI Taxonomy" id="51298"/>
    <lineage>
        <taxon>Eukaryota</taxon>
        <taxon>Metazoa</taxon>
        <taxon>Chordata</taxon>
        <taxon>Craniata</taxon>
        <taxon>Vertebrata</taxon>
        <taxon>Euteleostomi</taxon>
        <taxon>Mammalia</taxon>
        <taxon>Eutheria</taxon>
        <taxon>Laurasiatheria</taxon>
        <taxon>Chiroptera</taxon>
        <taxon>Yangochiroptera</taxon>
        <taxon>Vespertilionidae</taxon>
        <taxon>Myotis</taxon>
    </lineage>
</organism>
<evidence type="ECO:0000313" key="2">
    <source>
        <dbReference type="Proteomes" id="UP000527355"/>
    </source>
</evidence>
<dbReference type="AlphaFoldDB" id="A0A7J7SCP4"/>
<comment type="caution">
    <text evidence="1">The sequence shown here is derived from an EMBL/GenBank/DDBJ whole genome shotgun (WGS) entry which is preliminary data.</text>
</comment>
<reference evidence="1 2" key="1">
    <citation type="journal article" date="2020" name="Nature">
        <title>Six reference-quality genomes reveal evolution of bat adaptations.</title>
        <authorList>
            <person name="Jebb D."/>
            <person name="Huang Z."/>
            <person name="Pippel M."/>
            <person name="Hughes G.M."/>
            <person name="Lavrichenko K."/>
            <person name="Devanna P."/>
            <person name="Winkler S."/>
            <person name="Jermiin L.S."/>
            <person name="Skirmuntt E.C."/>
            <person name="Katzourakis A."/>
            <person name="Burkitt-Gray L."/>
            <person name="Ray D.A."/>
            <person name="Sullivan K.A.M."/>
            <person name="Roscito J.G."/>
            <person name="Kirilenko B.M."/>
            <person name="Davalos L.M."/>
            <person name="Corthals A.P."/>
            <person name="Power M.L."/>
            <person name="Jones G."/>
            <person name="Ransome R.D."/>
            <person name="Dechmann D.K.N."/>
            <person name="Locatelli A.G."/>
            <person name="Puechmaille S.J."/>
            <person name="Fedrigo O."/>
            <person name="Jarvis E.D."/>
            <person name="Hiller M."/>
            <person name="Vernes S.C."/>
            <person name="Myers E.W."/>
            <person name="Teeling E.C."/>
        </authorList>
    </citation>
    <scope>NUCLEOTIDE SEQUENCE [LARGE SCALE GENOMIC DNA]</scope>
    <source>
        <strain evidence="1">MMyoMyo1</strain>
        <tissue evidence="1">Flight muscle</tissue>
    </source>
</reference>
<protein>
    <submittedName>
        <fullName evidence="1">Uncharacterized protein</fullName>
    </submittedName>
</protein>
<keyword evidence="2" id="KW-1185">Reference proteome</keyword>
<proteinExistence type="predicted"/>
<dbReference type="Proteomes" id="UP000527355">
    <property type="component" value="Unassembled WGS sequence"/>
</dbReference>